<sequence length="173" mass="19718">MKYKVSVLYVITVFLLIAFSDVIKGDNSNNDNKKKDMWKSRFSLGKGTQKTDGDANEKNDKNHDKEKKEKEFLMNNLKGADMNDPRSVMLLKEIYDKDNQLSIISRKKKKYKTATFTLGTLLTIIAIRTLTEFAVKSIAKFFQKEGGALGGLILDKWNLNNLKKEAAFIETLV</sequence>
<evidence type="ECO:0000313" key="5">
    <source>
        <dbReference type="EMBL" id="SBT87300.1"/>
    </source>
</evidence>
<evidence type="ECO:0000313" key="8">
    <source>
        <dbReference type="Proteomes" id="UP000219813"/>
    </source>
</evidence>
<dbReference type="Proteomes" id="UP000078597">
    <property type="component" value="Unassembled WGS sequence"/>
</dbReference>
<evidence type="ECO:0000256" key="1">
    <source>
        <dbReference type="SAM" id="MobiDB-lite"/>
    </source>
</evidence>
<dbReference type="Proteomes" id="UP000219813">
    <property type="component" value="Chromosome 5"/>
</dbReference>
<proteinExistence type="predicted"/>
<evidence type="ECO:0000313" key="3">
    <source>
        <dbReference type="EMBL" id="SBS93397.1"/>
    </source>
</evidence>
<keyword evidence="2" id="KW-0732">Signal</keyword>
<protein>
    <recommendedName>
        <fullName evidence="9">CRA domain-containing protein</fullName>
    </recommendedName>
</protein>
<feature type="region of interest" description="Disordered" evidence="1">
    <location>
        <begin position="44"/>
        <end position="69"/>
    </location>
</feature>
<dbReference type="AlphaFoldDB" id="A0A1A8WKF7"/>
<reference evidence="6" key="2">
    <citation type="submission" date="2016-05" db="EMBL/GenBank/DDBJ databases">
        <authorList>
            <person name="Naeem Raeece"/>
        </authorList>
    </citation>
    <scope>NUCLEOTIDE SEQUENCE [LARGE SCALE GENOMIC DNA]</scope>
</reference>
<feature type="compositionally biased region" description="Basic and acidic residues" evidence="1">
    <location>
        <begin position="49"/>
        <end position="69"/>
    </location>
</feature>
<dbReference type="EMBL" id="LT594626">
    <property type="protein sequence ID" value="SBT87300.1"/>
    <property type="molecule type" value="Genomic_DNA"/>
</dbReference>
<evidence type="ECO:0000313" key="7">
    <source>
        <dbReference type="Proteomes" id="UP000219799"/>
    </source>
</evidence>
<evidence type="ECO:0008006" key="9">
    <source>
        <dbReference type="Google" id="ProtNLM"/>
    </source>
</evidence>
<feature type="signal peptide" evidence="2">
    <location>
        <begin position="1"/>
        <end position="25"/>
    </location>
</feature>
<evidence type="ECO:0000313" key="6">
    <source>
        <dbReference type="Proteomes" id="UP000078597"/>
    </source>
</evidence>
<name>A0A1A8WKF7_PLAMA</name>
<gene>
    <name evidence="4" type="primary">PmlGA01_050005200</name>
    <name evidence="5" type="synonym">PmUG01_05016000</name>
    <name evidence="3" type="ORF">PMALA_039520</name>
    <name evidence="4" type="ORF">PMLGA01_050005200</name>
    <name evidence="5" type="ORF">PMUG01_05016000</name>
</gene>
<dbReference type="EMBL" id="FLQW01002482">
    <property type="protein sequence ID" value="SBS93397.1"/>
    <property type="molecule type" value="Genomic_DNA"/>
</dbReference>
<keyword evidence="8" id="KW-1185">Reference proteome</keyword>
<dbReference type="OrthoDB" id="387227at2759"/>
<dbReference type="OMA" id="DIWKSRF"/>
<dbReference type="Proteomes" id="UP000219799">
    <property type="component" value="Chromosome 5"/>
</dbReference>
<dbReference type="VEuPathDB" id="PlasmoDB:PmUG01_05016000"/>
<reference evidence="3" key="1">
    <citation type="submission" date="2016-05" db="EMBL/GenBank/DDBJ databases">
        <authorList>
            <person name="Lavstsen T."/>
            <person name="Jespersen J.S."/>
        </authorList>
    </citation>
    <scope>NUCLEOTIDE SEQUENCE [LARGE SCALE GENOMIC DNA]</scope>
</reference>
<accession>A0A1C3KLF5</accession>
<dbReference type="EMBL" id="LT594493">
    <property type="protein sequence ID" value="SBT74826.1"/>
    <property type="molecule type" value="Genomic_DNA"/>
</dbReference>
<dbReference type="Pfam" id="PF06589">
    <property type="entry name" value="CRA"/>
    <property type="match status" value="1"/>
</dbReference>
<feature type="chain" id="PRO_5015059729" description="CRA domain-containing protein" evidence="2">
    <location>
        <begin position="26"/>
        <end position="173"/>
    </location>
</feature>
<accession>A0A1A8WKF7</accession>
<reference evidence="7 8" key="3">
    <citation type="submission" date="2016-06" db="EMBL/GenBank/DDBJ databases">
        <authorList>
            <consortium name="Pathogen Informatics"/>
        </authorList>
    </citation>
    <scope>NUCLEOTIDE SEQUENCE [LARGE SCALE GENOMIC DNA]</scope>
    <source>
        <strain evidence="4">PmlGA01</strain>
    </source>
</reference>
<evidence type="ECO:0000256" key="2">
    <source>
        <dbReference type="SAM" id="SignalP"/>
    </source>
</evidence>
<evidence type="ECO:0000313" key="4">
    <source>
        <dbReference type="EMBL" id="SBT74826.1"/>
    </source>
</evidence>
<organism evidence="3 6">
    <name type="scientific">Plasmodium malariae</name>
    <dbReference type="NCBI Taxonomy" id="5858"/>
    <lineage>
        <taxon>Eukaryota</taxon>
        <taxon>Sar</taxon>
        <taxon>Alveolata</taxon>
        <taxon>Apicomplexa</taxon>
        <taxon>Aconoidasida</taxon>
        <taxon>Haemosporida</taxon>
        <taxon>Plasmodiidae</taxon>
        <taxon>Plasmodium</taxon>
        <taxon>Plasmodium (Plasmodium)</taxon>
    </lineage>
</organism>